<sequence length="119" mass="12989">MAALDQWYAAIRADDLDGFAKVTTSDFIAYDAGGVYPGLELARAIKAAHDSGKVFVWSVAAPKVQLDCRSALVTYVNKGQVKSADGVVDVVWLESAAFRREAGRWKLSFFHSSRAHPAR</sequence>
<dbReference type="RefSeq" id="WP_377354251.1">
    <property type="nucleotide sequence ID" value="NZ_JBHTLQ010000041.1"/>
</dbReference>
<evidence type="ECO:0000313" key="2">
    <source>
        <dbReference type="EMBL" id="MFD1192022.1"/>
    </source>
</evidence>
<dbReference type="SUPFAM" id="SSF54427">
    <property type="entry name" value="NTF2-like"/>
    <property type="match status" value="1"/>
</dbReference>
<dbReference type="Proteomes" id="UP001597216">
    <property type="component" value="Unassembled WGS sequence"/>
</dbReference>
<accession>A0ABW3T502</accession>
<evidence type="ECO:0000259" key="1">
    <source>
        <dbReference type="Pfam" id="PF14534"/>
    </source>
</evidence>
<dbReference type="EMBL" id="JBHTLQ010000041">
    <property type="protein sequence ID" value="MFD1192022.1"/>
    <property type="molecule type" value="Genomic_DNA"/>
</dbReference>
<reference evidence="3" key="1">
    <citation type="journal article" date="2019" name="Int. J. Syst. Evol. Microbiol.">
        <title>The Global Catalogue of Microorganisms (GCM) 10K type strain sequencing project: providing services to taxonomists for standard genome sequencing and annotation.</title>
        <authorList>
            <consortium name="The Broad Institute Genomics Platform"/>
            <consortium name="The Broad Institute Genome Sequencing Center for Infectious Disease"/>
            <person name="Wu L."/>
            <person name="Ma J."/>
        </authorList>
    </citation>
    <scope>NUCLEOTIDE SEQUENCE [LARGE SCALE GENOMIC DNA]</scope>
    <source>
        <strain evidence="3">CCUG 55074</strain>
    </source>
</reference>
<organism evidence="2 3">
    <name type="scientific">Phenylobacterium conjunctum</name>
    <dbReference type="NCBI Taxonomy" id="1298959"/>
    <lineage>
        <taxon>Bacteria</taxon>
        <taxon>Pseudomonadati</taxon>
        <taxon>Pseudomonadota</taxon>
        <taxon>Alphaproteobacteria</taxon>
        <taxon>Caulobacterales</taxon>
        <taxon>Caulobacteraceae</taxon>
        <taxon>Phenylobacterium</taxon>
    </lineage>
</organism>
<gene>
    <name evidence="2" type="ORF">ACFQ27_15645</name>
</gene>
<dbReference type="InterPro" id="IPR027843">
    <property type="entry name" value="DUF4440"/>
</dbReference>
<comment type="caution">
    <text evidence="2">The sequence shown here is derived from an EMBL/GenBank/DDBJ whole genome shotgun (WGS) entry which is preliminary data.</text>
</comment>
<feature type="domain" description="DUF4440" evidence="1">
    <location>
        <begin position="2"/>
        <end position="107"/>
    </location>
</feature>
<protein>
    <submittedName>
        <fullName evidence="2">DUF4440 domain-containing protein</fullName>
    </submittedName>
</protein>
<name>A0ABW3T502_9CAUL</name>
<keyword evidence="3" id="KW-1185">Reference proteome</keyword>
<dbReference type="Pfam" id="PF14534">
    <property type="entry name" value="DUF4440"/>
    <property type="match status" value="1"/>
</dbReference>
<dbReference type="InterPro" id="IPR032710">
    <property type="entry name" value="NTF2-like_dom_sf"/>
</dbReference>
<evidence type="ECO:0000313" key="3">
    <source>
        <dbReference type="Proteomes" id="UP001597216"/>
    </source>
</evidence>
<proteinExistence type="predicted"/>
<dbReference type="Gene3D" id="3.10.450.50">
    <property type="match status" value="1"/>
</dbReference>